<gene>
    <name evidence="8" type="ORF">SAMN00768000_0733</name>
</gene>
<dbReference type="EMBL" id="FWWY01000001">
    <property type="protein sequence ID" value="SMC02727.1"/>
    <property type="molecule type" value="Genomic_DNA"/>
</dbReference>
<proteinExistence type="predicted"/>
<dbReference type="OrthoDB" id="9802805at2"/>
<keyword evidence="6" id="KW-0464">Manganese</keyword>
<accession>A0A1W1W8U8</accession>
<dbReference type="STRING" id="28034.BFX07_05260"/>
<evidence type="ECO:0000256" key="6">
    <source>
        <dbReference type="ARBA" id="ARBA00023211"/>
    </source>
</evidence>
<comment type="cofactor">
    <cofactor evidence="1">
        <name>Mn(2+)</name>
        <dbReference type="ChEBI" id="CHEBI:29035"/>
    </cofactor>
</comment>
<dbReference type="InterPro" id="IPR000086">
    <property type="entry name" value="NUDIX_hydrolase_dom"/>
</dbReference>
<keyword evidence="9" id="KW-1185">Reference proteome</keyword>
<evidence type="ECO:0000313" key="9">
    <source>
        <dbReference type="Proteomes" id="UP000192660"/>
    </source>
</evidence>
<reference evidence="9" key="1">
    <citation type="submission" date="2017-04" db="EMBL/GenBank/DDBJ databases">
        <authorList>
            <person name="Varghese N."/>
            <person name="Submissions S."/>
        </authorList>
    </citation>
    <scope>NUCLEOTIDE SEQUENCE [LARGE SCALE GENOMIC DNA]</scope>
    <source>
        <strain evidence="9">DSM 9293</strain>
    </source>
</reference>
<evidence type="ECO:0000256" key="2">
    <source>
        <dbReference type="ARBA" id="ARBA00001946"/>
    </source>
</evidence>
<dbReference type="SUPFAM" id="SSF55811">
    <property type="entry name" value="Nudix"/>
    <property type="match status" value="1"/>
</dbReference>
<evidence type="ECO:0000256" key="1">
    <source>
        <dbReference type="ARBA" id="ARBA00001936"/>
    </source>
</evidence>
<evidence type="ECO:0000256" key="4">
    <source>
        <dbReference type="ARBA" id="ARBA00022801"/>
    </source>
</evidence>
<evidence type="ECO:0000256" key="3">
    <source>
        <dbReference type="ARBA" id="ARBA00022723"/>
    </source>
</evidence>
<dbReference type="InterPro" id="IPR045121">
    <property type="entry name" value="CoAse"/>
</dbReference>
<dbReference type="Pfam" id="PF00293">
    <property type="entry name" value="NUDIX"/>
    <property type="match status" value="1"/>
</dbReference>
<dbReference type="RefSeq" id="WP_084660869.1">
    <property type="nucleotide sequence ID" value="NZ_FWWY01000001.1"/>
</dbReference>
<dbReference type="InterPro" id="IPR015797">
    <property type="entry name" value="NUDIX_hydrolase-like_dom_sf"/>
</dbReference>
<feature type="domain" description="Nudix hydrolase" evidence="7">
    <location>
        <begin position="8"/>
        <end position="148"/>
    </location>
</feature>
<dbReference type="Gene3D" id="3.90.79.10">
    <property type="entry name" value="Nucleoside Triphosphate Pyrophosphohydrolase"/>
    <property type="match status" value="1"/>
</dbReference>
<dbReference type="PANTHER" id="PTHR12992:SF11">
    <property type="entry name" value="MITOCHONDRIAL COENZYME A DIPHOSPHATASE NUDT8"/>
    <property type="match status" value="1"/>
</dbReference>
<dbReference type="GO" id="GO:0046872">
    <property type="term" value="F:metal ion binding"/>
    <property type="evidence" value="ECO:0007669"/>
    <property type="project" value="UniProtKB-KW"/>
</dbReference>
<dbReference type="Proteomes" id="UP000192660">
    <property type="component" value="Unassembled WGS sequence"/>
</dbReference>
<evidence type="ECO:0000313" key="8">
    <source>
        <dbReference type="EMBL" id="SMC02727.1"/>
    </source>
</evidence>
<evidence type="ECO:0000256" key="5">
    <source>
        <dbReference type="ARBA" id="ARBA00022842"/>
    </source>
</evidence>
<dbReference type="CDD" id="cd03426">
    <property type="entry name" value="NUDIX_CoAse_Nudt7"/>
    <property type="match status" value="1"/>
</dbReference>
<keyword evidence="4" id="KW-0378">Hydrolase</keyword>
<protein>
    <submittedName>
        <fullName evidence="8">8-oxo-dGTP pyrophosphatase MutT, NUDIX family</fullName>
    </submittedName>
</protein>
<dbReference type="AlphaFoldDB" id="A0A1W1W8U8"/>
<dbReference type="PROSITE" id="PS51462">
    <property type="entry name" value="NUDIX"/>
    <property type="match status" value="1"/>
</dbReference>
<keyword evidence="5" id="KW-0460">Magnesium</keyword>
<name>A0A1W1W8U8_SULTA</name>
<dbReference type="GO" id="GO:0010945">
    <property type="term" value="F:coenzyme A diphosphatase activity"/>
    <property type="evidence" value="ECO:0007669"/>
    <property type="project" value="InterPro"/>
</dbReference>
<dbReference type="PANTHER" id="PTHR12992">
    <property type="entry name" value="NUDIX HYDROLASE"/>
    <property type="match status" value="1"/>
</dbReference>
<evidence type="ECO:0000259" key="7">
    <source>
        <dbReference type="PROSITE" id="PS51462"/>
    </source>
</evidence>
<sequence>MWDPPPGFKVASVSVLVAYDHDDWWVLFIKRPSWMREHPLEIGFPGGKREAGDESLWETARRETEEEVGILLTPSQCLGCLAPVVVKASKYWIWPWLIAISQKVVLTPNPQEVSEAAWISWRDLREGSYKGPYGIAYRSDFGTIWGATARILQQLLPLA</sequence>
<comment type="cofactor">
    <cofactor evidence="2">
        <name>Mg(2+)</name>
        <dbReference type="ChEBI" id="CHEBI:18420"/>
    </cofactor>
</comment>
<keyword evidence="3" id="KW-0479">Metal-binding</keyword>
<organism evidence="8 9">
    <name type="scientific">Sulfobacillus thermosulfidooxidans (strain DSM 9293 / VKM B-1269 / AT-1)</name>
    <dbReference type="NCBI Taxonomy" id="929705"/>
    <lineage>
        <taxon>Bacteria</taxon>
        <taxon>Bacillati</taxon>
        <taxon>Bacillota</taxon>
        <taxon>Clostridia</taxon>
        <taxon>Eubacteriales</taxon>
        <taxon>Clostridiales Family XVII. Incertae Sedis</taxon>
        <taxon>Sulfobacillus</taxon>
    </lineage>
</organism>